<accession>A0ABZ1U410</accession>
<gene>
    <name evidence="2" type="ORF">OHA16_19605</name>
</gene>
<dbReference type="SUPFAM" id="SSF46894">
    <property type="entry name" value="C-terminal effector domain of the bipartite response regulators"/>
    <property type="match status" value="1"/>
</dbReference>
<dbReference type="InterPro" id="IPR000792">
    <property type="entry name" value="Tscrpt_reg_LuxR_C"/>
</dbReference>
<proteinExistence type="predicted"/>
<reference evidence="2" key="1">
    <citation type="submission" date="2022-10" db="EMBL/GenBank/DDBJ databases">
        <title>The complete genomes of actinobacterial strains from the NBC collection.</title>
        <authorList>
            <person name="Joergensen T.S."/>
            <person name="Alvarez Arevalo M."/>
            <person name="Sterndorff E.B."/>
            <person name="Faurdal D."/>
            <person name="Vuksanovic O."/>
            <person name="Mourched A.-S."/>
            <person name="Charusanti P."/>
            <person name="Shaw S."/>
            <person name="Blin K."/>
            <person name="Weber T."/>
        </authorList>
    </citation>
    <scope>NUCLEOTIDE SEQUENCE</scope>
    <source>
        <strain evidence="2">NBC_00222</strain>
    </source>
</reference>
<evidence type="ECO:0000313" key="2">
    <source>
        <dbReference type="EMBL" id="WUQ84979.1"/>
    </source>
</evidence>
<dbReference type="Gene3D" id="1.10.10.10">
    <property type="entry name" value="Winged helix-like DNA-binding domain superfamily/Winged helix DNA-binding domain"/>
    <property type="match status" value="1"/>
</dbReference>
<sequence>MTTDDLAGPGTGPVPAVRTTSEVLNAALPDEVARELYLSVLREGGRIRTADVDARDAVALERLVELGLLVPQVLDASYSAVDPRGVADRIGAGVRSMGARLMAEAERLPELMGDLTRAYDAAPCRNDRPAGVRYLTDMEEIRHEIERFSQEYRNEGLTAQPGGARPVALLPDSFDRARRYLERGGSMRTLYEPAARLDGPTVDYAAEVTRLGCVVRVLAVPFKRMLIFDRLVAVIPAAADGSSAAVVEDPATVAFLVDVFEQQWQQAEGVNWAALSAGSAESASPAQDQVGRLLAQGLTQRAIASRLGLSERTVAAHIARLREMYDAETLFQLGWQMRGARTGEPGA</sequence>
<feature type="domain" description="HTH luxR-type" evidence="1">
    <location>
        <begin position="280"/>
        <end position="337"/>
    </location>
</feature>
<dbReference type="InterPro" id="IPR016032">
    <property type="entry name" value="Sig_transdc_resp-reg_C-effctor"/>
</dbReference>
<dbReference type="Proteomes" id="UP001432222">
    <property type="component" value="Chromosome"/>
</dbReference>
<dbReference type="SMART" id="SM00421">
    <property type="entry name" value="HTH_LUXR"/>
    <property type="match status" value="1"/>
</dbReference>
<organism evidence="2 3">
    <name type="scientific">Kitasatospora purpeofusca</name>
    <dbReference type="NCBI Taxonomy" id="67352"/>
    <lineage>
        <taxon>Bacteria</taxon>
        <taxon>Bacillati</taxon>
        <taxon>Actinomycetota</taxon>
        <taxon>Actinomycetes</taxon>
        <taxon>Kitasatosporales</taxon>
        <taxon>Streptomycetaceae</taxon>
        <taxon>Kitasatospora</taxon>
    </lineage>
</organism>
<dbReference type="PANTHER" id="PTHR34293">
    <property type="entry name" value="HTH-TYPE TRANSCRIPTIONAL REGULATOR TRMBL2"/>
    <property type="match status" value="1"/>
</dbReference>
<protein>
    <submittedName>
        <fullName evidence="2">LuxR C-terminal-related transcriptional regulator</fullName>
    </submittedName>
</protein>
<dbReference type="InterPro" id="IPR051797">
    <property type="entry name" value="TrmB-like"/>
</dbReference>
<evidence type="ECO:0000259" key="1">
    <source>
        <dbReference type="SMART" id="SM00421"/>
    </source>
</evidence>
<dbReference type="Pfam" id="PF00196">
    <property type="entry name" value="GerE"/>
    <property type="match status" value="1"/>
</dbReference>
<dbReference type="InterPro" id="IPR036388">
    <property type="entry name" value="WH-like_DNA-bd_sf"/>
</dbReference>
<dbReference type="EMBL" id="CP108110">
    <property type="protein sequence ID" value="WUQ84979.1"/>
    <property type="molecule type" value="Genomic_DNA"/>
</dbReference>
<keyword evidence="3" id="KW-1185">Reference proteome</keyword>
<dbReference type="PANTHER" id="PTHR34293:SF1">
    <property type="entry name" value="HTH-TYPE TRANSCRIPTIONAL REGULATOR TRMBL2"/>
    <property type="match status" value="1"/>
</dbReference>
<name>A0ABZ1U410_9ACTN</name>
<dbReference type="RefSeq" id="WP_328955789.1">
    <property type="nucleotide sequence ID" value="NZ_CP108110.1"/>
</dbReference>
<evidence type="ECO:0000313" key="3">
    <source>
        <dbReference type="Proteomes" id="UP001432222"/>
    </source>
</evidence>